<dbReference type="GO" id="GO:0005829">
    <property type="term" value="C:cytosol"/>
    <property type="evidence" value="ECO:0007669"/>
    <property type="project" value="TreeGrafter"/>
</dbReference>
<dbReference type="HOGENOM" id="CLU_043966_5_1_4"/>
<evidence type="ECO:0000259" key="10">
    <source>
        <dbReference type="PROSITE" id="PS51330"/>
    </source>
</evidence>
<proteinExistence type="inferred from homology"/>
<dbReference type="PANTHER" id="PTHR48069:SF3">
    <property type="entry name" value="DIHYDROFOLATE REDUCTASE"/>
    <property type="match status" value="1"/>
</dbReference>
<evidence type="ECO:0000313" key="12">
    <source>
        <dbReference type="Proteomes" id="UP000018733"/>
    </source>
</evidence>
<keyword evidence="12" id="KW-1185">Reference proteome</keyword>
<organism evidence="11 12">
    <name type="scientific">Advenella kashmirensis W13003</name>
    <dbReference type="NCBI Taxonomy" id="1424334"/>
    <lineage>
        <taxon>Bacteria</taxon>
        <taxon>Pseudomonadati</taxon>
        <taxon>Pseudomonadota</taxon>
        <taxon>Betaproteobacteria</taxon>
        <taxon>Burkholderiales</taxon>
        <taxon>Alcaligenaceae</taxon>
    </lineage>
</organism>
<comment type="function">
    <text evidence="7 8">Key enzyme in folate metabolism. Catalyzes an essential reaction for de novo glycine and purine synthesis, and for DNA precursor synthesis.</text>
</comment>
<evidence type="ECO:0000256" key="2">
    <source>
        <dbReference type="ARBA" id="ARBA00009539"/>
    </source>
</evidence>
<dbReference type="PRINTS" id="PR00070">
    <property type="entry name" value="DHFR"/>
</dbReference>
<dbReference type="PROSITE" id="PS51330">
    <property type="entry name" value="DHFR_2"/>
    <property type="match status" value="1"/>
</dbReference>
<evidence type="ECO:0000256" key="4">
    <source>
        <dbReference type="ARBA" id="ARBA00022563"/>
    </source>
</evidence>
<protein>
    <recommendedName>
        <fullName evidence="3 8">Dihydrofolate reductase</fullName>
        <ecNumber evidence="3 8">1.5.1.3</ecNumber>
    </recommendedName>
</protein>
<gene>
    <name evidence="11" type="ORF">W822_01310</name>
</gene>
<dbReference type="PANTHER" id="PTHR48069">
    <property type="entry name" value="DIHYDROFOLATE REDUCTASE"/>
    <property type="match status" value="1"/>
</dbReference>
<dbReference type="GO" id="GO:0046452">
    <property type="term" value="P:dihydrofolate metabolic process"/>
    <property type="evidence" value="ECO:0007669"/>
    <property type="project" value="TreeGrafter"/>
</dbReference>
<dbReference type="PIRSF" id="PIRSF000194">
    <property type="entry name" value="DHFR"/>
    <property type="match status" value="1"/>
</dbReference>
<dbReference type="InterPro" id="IPR012259">
    <property type="entry name" value="DHFR"/>
</dbReference>
<dbReference type="SUPFAM" id="SSF53597">
    <property type="entry name" value="Dihydrofolate reductase-like"/>
    <property type="match status" value="1"/>
</dbReference>
<accession>V8QX32</accession>
<dbReference type="PROSITE" id="PS00075">
    <property type="entry name" value="DHFR_1"/>
    <property type="match status" value="1"/>
</dbReference>
<keyword evidence="4 8" id="KW-0554">One-carbon metabolism</keyword>
<feature type="domain" description="DHFR" evidence="10">
    <location>
        <begin position="3"/>
        <end position="161"/>
    </location>
</feature>
<dbReference type="FunFam" id="3.40.430.10:FF:000001">
    <property type="entry name" value="Dihydrofolate reductase"/>
    <property type="match status" value="1"/>
</dbReference>
<dbReference type="Proteomes" id="UP000018733">
    <property type="component" value="Unassembled WGS sequence"/>
</dbReference>
<dbReference type="STRING" id="1424334.W822_01310"/>
<dbReference type="Pfam" id="PF00186">
    <property type="entry name" value="DHFR_1"/>
    <property type="match status" value="1"/>
</dbReference>
<dbReference type="GO" id="GO:0046655">
    <property type="term" value="P:folic acid metabolic process"/>
    <property type="evidence" value="ECO:0007669"/>
    <property type="project" value="TreeGrafter"/>
</dbReference>
<evidence type="ECO:0000256" key="6">
    <source>
        <dbReference type="ARBA" id="ARBA00023002"/>
    </source>
</evidence>
<sequence>MSSLILLVAYAVENRVIGVNNTLPWHLSGDLKRFKSLTMGKPIIMGRKTWESIGRPLPGRRNIVVTRNPAFAAEGAEIVRSLDAAIAQAFDGSDTAFVIGGEQIYAQAIEKAQQVMATEIHQSVDGDAFFPDLDEQLWREVSREAQPEENGMKYDYVLYERIPKDLQKGSVSIP</sequence>
<dbReference type="GO" id="GO:0046654">
    <property type="term" value="P:tetrahydrofolate biosynthetic process"/>
    <property type="evidence" value="ECO:0007669"/>
    <property type="project" value="UniProtKB-UniPathway"/>
</dbReference>
<dbReference type="EMBL" id="AYXT01000001">
    <property type="protein sequence ID" value="ETF03875.1"/>
    <property type="molecule type" value="Genomic_DNA"/>
</dbReference>
<comment type="catalytic activity">
    <reaction evidence="8">
        <text>(6S)-5,6,7,8-tetrahydrofolate + NADP(+) = 7,8-dihydrofolate + NADPH + H(+)</text>
        <dbReference type="Rhea" id="RHEA:15009"/>
        <dbReference type="ChEBI" id="CHEBI:15378"/>
        <dbReference type="ChEBI" id="CHEBI:57451"/>
        <dbReference type="ChEBI" id="CHEBI:57453"/>
        <dbReference type="ChEBI" id="CHEBI:57783"/>
        <dbReference type="ChEBI" id="CHEBI:58349"/>
        <dbReference type="EC" id="1.5.1.3"/>
    </reaction>
</comment>
<dbReference type="AlphaFoldDB" id="V8QX32"/>
<dbReference type="InterPro" id="IPR024072">
    <property type="entry name" value="DHFR-like_dom_sf"/>
</dbReference>
<evidence type="ECO:0000256" key="5">
    <source>
        <dbReference type="ARBA" id="ARBA00022857"/>
    </source>
</evidence>
<dbReference type="PATRIC" id="fig|1424334.3.peg.266"/>
<keyword evidence="5 8" id="KW-0521">NADP</keyword>
<comment type="similarity">
    <text evidence="2 8 9">Belongs to the dihydrofolate reductase family.</text>
</comment>
<dbReference type="EC" id="1.5.1.3" evidence="3 8"/>
<evidence type="ECO:0000256" key="9">
    <source>
        <dbReference type="RuleBase" id="RU004474"/>
    </source>
</evidence>
<keyword evidence="6 8" id="KW-0560">Oxidoreductase</keyword>
<dbReference type="UniPathway" id="UPA00077">
    <property type="reaction ID" value="UER00158"/>
</dbReference>
<dbReference type="GO" id="GO:0004146">
    <property type="term" value="F:dihydrofolate reductase activity"/>
    <property type="evidence" value="ECO:0007669"/>
    <property type="project" value="UniProtKB-EC"/>
</dbReference>
<dbReference type="InterPro" id="IPR017925">
    <property type="entry name" value="DHFR_CS"/>
</dbReference>
<evidence type="ECO:0000256" key="7">
    <source>
        <dbReference type="ARBA" id="ARBA00025067"/>
    </source>
</evidence>
<dbReference type="GO" id="GO:0070401">
    <property type="term" value="F:NADP+ binding"/>
    <property type="evidence" value="ECO:0007669"/>
    <property type="project" value="UniProtKB-ARBA"/>
</dbReference>
<dbReference type="CDD" id="cd00209">
    <property type="entry name" value="DHFR"/>
    <property type="match status" value="1"/>
</dbReference>
<dbReference type="GO" id="GO:0006730">
    <property type="term" value="P:one-carbon metabolic process"/>
    <property type="evidence" value="ECO:0007669"/>
    <property type="project" value="UniProtKB-KW"/>
</dbReference>
<comment type="caution">
    <text evidence="11">The sequence shown here is derived from an EMBL/GenBank/DDBJ whole genome shotgun (WGS) entry which is preliminary data.</text>
</comment>
<dbReference type="OrthoDB" id="9804315at2"/>
<dbReference type="Gene3D" id="3.40.430.10">
    <property type="entry name" value="Dihydrofolate Reductase, subunit A"/>
    <property type="match status" value="1"/>
</dbReference>
<evidence type="ECO:0000256" key="8">
    <source>
        <dbReference type="PIRNR" id="PIRNR000194"/>
    </source>
</evidence>
<evidence type="ECO:0000313" key="11">
    <source>
        <dbReference type="EMBL" id="ETF03875.1"/>
    </source>
</evidence>
<dbReference type="eggNOG" id="COG0262">
    <property type="taxonomic scope" value="Bacteria"/>
</dbReference>
<reference evidence="11 12" key="1">
    <citation type="journal article" date="2014" name="Genome Announc.">
        <title>Draft Genome Sequence of Advenella kashmirensis Strain W13003, a Polycyclic Aromatic Hydrocarbon-Degrading Bacterium.</title>
        <authorList>
            <person name="Wang X."/>
            <person name="Jin D."/>
            <person name="Zhou L."/>
            <person name="Wu L."/>
            <person name="An W."/>
            <person name="Zhao L."/>
        </authorList>
    </citation>
    <scope>NUCLEOTIDE SEQUENCE [LARGE SCALE GENOMIC DNA]</scope>
    <source>
        <strain evidence="11 12">W13003</strain>
    </source>
</reference>
<comment type="pathway">
    <text evidence="1 8">Cofactor biosynthesis; tetrahydrofolate biosynthesis; 5,6,7,8-tetrahydrofolate from 7,8-dihydrofolate: step 1/1.</text>
</comment>
<evidence type="ECO:0000256" key="1">
    <source>
        <dbReference type="ARBA" id="ARBA00004903"/>
    </source>
</evidence>
<name>V8QX32_9BURK</name>
<dbReference type="RefSeq" id="WP_024003331.1">
    <property type="nucleotide sequence ID" value="NZ_KI650979.1"/>
</dbReference>
<evidence type="ECO:0000256" key="3">
    <source>
        <dbReference type="ARBA" id="ARBA00012856"/>
    </source>
</evidence>
<dbReference type="InterPro" id="IPR001796">
    <property type="entry name" value="DHFR_dom"/>
</dbReference>